<evidence type="ECO:0000256" key="1">
    <source>
        <dbReference type="ARBA" id="ARBA00010990"/>
    </source>
</evidence>
<keyword evidence="5" id="KW-1185">Reference proteome</keyword>
<proteinExistence type="inferred from homology"/>
<dbReference type="PANTHER" id="PTHR12215">
    <property type="entry name" value="PHOSPHOPANTETHEINE TRANSFERASE"/>
    <property type="match status" value="1"/>
</dbReference>
<feature type="domain" description="4'-phosphopantetheinyl transferase" evidence="3">
    <location>
        <begin position="109"/>
        <end position="186"/>
    </location>
</feature>
<dbReference type="OrthoDB" id="9808281at2"/>
<dbReference type="GO" id="GO:0000287">
    <property type="term" value="F:magnesium ion binding"/>
    <property type="evidence" value="ECO:0007669"/>
    <property type="project" value="InterPro"/>
</dbReference>
<dbReference type="RefSeq" id="WP_134084046.1">
    <property type="nucleotide sequence ID" value="NZ_SOQX01000005.1"/>
</dbReference>
<organism evidence="4 5">
    <name type="scientific">Thiohalophilus thiocyanatoxydans</name>
    <dbReference type="NCBI Taxonomy" id="381308"/>
    <lineage>
        <taxon>Bacteria</taxon>
        <taxon>Pseudomonadati</taxon>
        <taxon>Pseudomonadota</taxon>
        <taxon>Gammaproteobacteria</taxon>
        <taxon>Thiohalomonadales</taxon>
        <taxon>Thiohalophilaceae</taxon>
        <taxon>Thiohalophilus</taxon>
    </lineage>
</organism>
<dbReference type="InterPro" id="IPR008278">
    <property type="entry name" value="4-PPantetheinyl_Trfase_dom"/>
</dbReference>
<dbReference type="GO" id="GO:0008897">
    <property type="term" value="F:holo-[acyl-carrier-protein] synthase activity"/>
    <property type="evidence" value="ECO:0007669"/>
    <property type="project" value="InterPro"/>
</dbReference>
<dbReference type="GO" id="GO:0005829">
    <property type="term" value="C:cytosol"/>
    <property type="evidence" value="ECO:0007669"/>
    <property type="project" value="TreeGrafter"/>
</dbReference>
<dbReference type="PANTHER" id="PTHR12215:SF15">
    <property type="entry name" value="4'-PHOSPHOPANTETHEINYL TRANSFERASE SUPERFAMILY-RELATED"/>
    <property type="match status" value="1"/>
</dbReference>
<gene>
    <name evidence="4" type="ORF">EDC23_1993</name>
</gene>
<evidence type="ECO:0000259" key="3">
    <source>
        <dbReference type="Pfam" id="PF01648"/>
    </source>
</evidence>
<dbReference type="Pfam" id="PF01648">
    <property type="entry name" value="ACPS"/>
    <property type="match status" value="1"/>
</dbReference>
<dbReference type="InterPro" id="IPR037143">
    <property type="entry name" value="4-PPantetheinyl_Trfase_dom_sf"/>
</dbReference>
<name>A0A4R8IIK2_9GAMM</name>
<protein>
    <submittedName>
        <fullName evidence="4">Phosphopantetheinyl transferase</fullName>
    </submittedName>
</protein>
<dbReference type="GO" id="GO:0019878">
    <property type="term" value="P:lysine biosynthetic process via aminoadipic acid"/>
    <property type="evidence" value="ECO:0007669"/>
    <property type="project" value="TreeGrafter"/>
</dbReference>
<dbReference type="EMBL" id="SOQX01000005">
    <property type="protein sequence ID" value="TDY00492.1"/>
    <property type="molecule type" value="Genomic_DNA"/>
</dbReference>
<dbReference type="Gene3D" id="3.90.470.20">
    <property type="entry name" value="4'-phosphopantetheinyl transferase domain"/>
    <property type="match status" value="2"/>
</dbReference>
<dbReference type="InterPro" id="IPR050559">
    <property type="entry name" value="P-Pant_transferase_sf"/>
</dbReference>
<comment type="caution">
    <text evidence="4">The sequence shown here is derived from an EMBL/GenBank/DDBJ whole genome shotgun (WGS) entry which is preliminary data.</text>
</comment>
<evidence type="ECO:0000256" key="2">
    <source>
        <dbReference type="ARBA" id="ARBA00022679"/>
    </source>
</evidence>
<dbReference type="Proteomes" id="UP000294914">
    <property type="component" value="Unassembled WGS sequence"/>
</dbReference>
<comment type="similarity">
    <text evidence="1">Belongs to the P-Pant transferase superfamily. Gsp/Sfp/HetI/AcpT family.</text>
</comment>
<dbReference type="AlphaFoldDB" id="A0A4R8IIK2"/>
<evidence type="ECO:0000313" key="5">
    <source>
        <dbReference type="Proteomes" id="UP000294914"/>
    </source>
</evidence>
<dbReference type="SUPFAM" id="SSF56214">
    <property type="entry name" value="4'-phosphopantetheinyl transferase"/>
    <property type="match status" value="2"/>
</dbReference>
<accession>A0A4R8IIK2</accession>
<sequence>MRESEIRLLYINLDPAKIDPETLAAWLGQLPERKQAQIRKHQHHANRVQSTLGWRLVEQAMHQLGFADFTLAAVDFNSPHKSGSAFPADFNISHSGNLVCAAALRDARLGIDVERIRPLKSDVIHKYLNGNEAQQCENEPARFFDFWTQKEAIIKAHGQEGIVRLREVELLNDQGRFADKTWYLTPLHLADGYAGHIATDCPTTRLEIEKVDPYQVRK</sequence>
<reference evidence="4 5" key="1">
    <citation type="submission" date="2019-03" db="EMBL/GenBank/DDBJ databases">
        <title>Genomic Encyclopedia of Type Strains, Phase IV (KMG-IV): sequencing the most valuable type-strain genomes for metagenomic binning, comparative biology and taxonomic classification.</title>
        <authorList>
            <person name="Goeker M."/>
        </authorList>
    </citation>
    <scope>NUCLEOTIDE SEQUENCE [LARGE SCALE GENOMIC DNA]</scope>
    <source>
        <strain evidence="4 5">DSM 16326</strain>
    </source>
</reference>
<evidence type="ECO:0000313" key="4">
    <source>
        <dbReference type="EMBL" id="TDY00492.1"/>
    </source>
</evidence>
<keyword evidence="2 4" id="KW-0808">Transferase</keyword>